<name>A0ABS7FFZ7_9NEIS</name>
<accession>A0ABS7FFZ7</accession>
<evidence type="ECO:0000313" key="2">
    <source>
        <dbReference type="Proteomes" id="UP000711178"/>
    </source>
</evidence>
<keyword evidence="2" id="KW-1185">Reference proteome</keyword>
<organism evidence="1 2">
    <name type="scientific">Chromobacterium subtsugae</name>
    <dbReference type="NCBI Taxonomy" id="251747"/>
    <lineage>
        <taxon>Bacteria</taxon>
        <taxon>Pseudomonadati</taxon>
        <taxon>Pseudomonadota</taxon>
        <taxon>Betaproteobacteria</taxon>
        <taxon>Neisseriales</taxon>
        <taxon>Chromobacteriaceae</taxon>
        <taxon>Chromobacterium</taxon>
    </lineage>
</organism>
<evidence type="ECO:0000313" key="1">
    <source>
        <dbReference type="EMBL" id="MBW8288995.1"/>
    </source>
</evidence>
<comment type="caution">
    <text evidence="1">The sequence shown here is derived from an EMBL/GenBank/DDBJ whole genome shotgun (WGS) entry which is preliminary data.</text>
</comment>
<reference evidence="1 2" key="1">
    <citation type="submission" date="2021-05" db="EMBL/GenBank/DDBJ databases">
        <title>Draft Whole Genome Sequencing Of Biosensor Chromobacterium violaceum Strain CV026 Reveals A Regulatory RNA In Chromobacterium violaceum Phenotype Regulatory Network.</title>
        <authorList>
            <person name="Hong K.W."/>
            <person name="Chan K.G."/>
            <person name="Chang C.-Y."/>
        </authorList>
    </citation>
    <scope>NUCLEOTIDE SEQUENCE [LARGE SCALE GENOMIC DNA]</scope>
    <source>
        <strain evidence="1 2">ATCC 31532</strain>
    </source>
</reference>
<gene>
    <name evidence="1" type="ORF">KIF53_15285</name>
</gene>
<dbReference type="EMBL" id="JAHDTB010000014">
    <property type="protein sequence ID" value="MBW8288995.1"/>
    <property type="molecule type" value="Genomic_DNA"/>
</dbReference>
<sequence length="302" mass="30011">MSASNPTPADLAASLAQLLQKYNVTMDQFNAWLTSAGMVTLTDAAGGTHTVPSAANVLRADGSNASGTWPISVSGNAGSVSSVTAAQVAAGLGYQPVRQDSIPDTKGAMSYVQLGTFTCGQNGAKLALSVVFGNGYNAANSQLGMATLIFSTSNGGAQQPGSAGPFFGAATAMVFGNSGCTFLIAQNSPTSYTVFVQLQAWAGAGGCSAFGDASNGGWVASVVNTGSKLPAGNLLTVQPQGILTVSSFNTTPTPAPAYTRATAPAAAAYAGASVYITDATGGAALAWSNGNAWISVRTGNPV</sequence>
<proteinExistence type="predicted"/>
<protein>
    <submittedName>
        <fullName evidence="1">Uncharacterized protein</fullName>
    </submittedName>
</protein>
<dbReference type="GeneID" id="89685790"/>
<dbReference type="Proteomes" id="UP000711178">
    <property type="component" value="Unassembled WGS sequence"/>
</dbReference>
<dbReference type="RefSeq" id="WP_043573641.1">
    <property type="nucleotide sequence ID" value="NZ_CP142381.1"/>
</dbReference>